<dbReference type="HOGENOM" id="CLU_3384911_0_0_1"/>
<protein>
    <submittedName>
        <fullName evidence="1">Predicted protein</fullName>
    </submittedName>
</protein>
<organism evidence="2">
    <name type="scientific">Leptosphaeria maculans (strain JN3 / isolate v23.1.3 / race Av1-4-5-6-7-8)</name>
    <name type="common">Blackleg fungus</name>
    <name type="synonym">Phoma lingam</name>
    <dbReference type="NCBI Taxonomy" id="985895"/>
    <lineage>
        <taxon>Eukaryota</taxon>
        <taxon>Fungi</taxon>
        <taxon>Dikarya</taxon>
        <taxon>Ascomycota</taxon>
        <taxon>Pezizomycotina</taxon>
        <taxon>Dothideomycetes</taxon>
        <taxon>Pleosporomycetidae</taxon>
        <taxon>Pleosporales</taxon>
        <taxon>Pleosporineae</taxon>
        <taxon>Leptosphaeriaceae</taxon>
        <taxon>Plenodomus</taxon>
        <taxon>Plenodomus lingam/Leptosphaeria maculans species complex</taxon>
    </lineage>
</organism>
<dbReference type="AlphaFoldDB" id="E4ZMF7"/>
<name>E4ZMF7_LEPMJ</name>
<dbReference type="Proteomes" id="UP000002668">
    <property type="component" value="Genome"/>
</dbReference>
<dbReference type="VEuPathDB" id="FungiDB:LEMA_P052120.1"/>
<accession>E4ZMF7</accession>
<sequence length="33" mass="3776">MLCKKTVHDKRETDFVIGRASREVCLQQAAKTL</sequence>
<proteinExistence type="predicted"/>
<reference evidence="2" key="1">
    <citation type="journal article" date="2011" name="Nat. Commun.">
        <title>Effector diversification within compartments of the Leptosphaeria maculans genome affected by Repeat-Induced Point mutations.</title>
        <authorList>
            <person name="Rouxel T."/>
            <person name="Grandaubert J."/>
            <person name="Hane J.K."/>
            <person name="Hoede C."/>
            <person name="van de Wouw A.P."/>
            <person name="Couloux A."/>
            <person name="Dominguez V."/>
            <person name="Anthouard V."/>
            <person name="Bally P."/>
            <person name="Bourras S."/>
            <person name="Cozijnsen A.J."/>
            <person name="Ciuffetti L.M."/>
            <person name="Degrave A."/>
            <person name="Dilmaghani A."/>
            <person name="Duret L."/>
            <person name="Fudal I."/>
            <person name="Goodwin S.B."/>
            <person name="Gout L."/>
            <person name="Glaser N."/>
            <person name="Linglin J."/>
            <person name="Kema G.H.J."/>
            <person name="Lapalu N."/>
            <person name="Lawrence C.B."/>
            <person name="May K."/>
            <person name="Meyer M."/>
            <person name="Ollivier B."/>
            <person name="Poulain J."/>
            <person name="Schoch C.L."/>
            <person name="Simon A."/>
            <person name="Spatafora J.W."/>
            <person name="Stachowiak A."/>
            <person name="Turgeon B.G."/>
            <person name="Tyler B.M."/>
            <person name="Vincent D."/>
            <person name="Weissenbach J."/>
            <person name="Amselem J."/>
            <person name="Quesneville H."/>
            <person name="Oliver R.P."/>
            <person name="Wincker P."/>
            <person name="Balesdent M.-H."/>
            <person name="Howlett B.J."/>
        </authorList>
    </citation>
    <scope>NUCLEOTIDE SEQUENCE [LARGE SCALE GENOMIC DNA]</scope>
    <source>
        <strain evidence="2">JN3 / isolate v23.1.3 / race Av1-4-5-6-7-8</strain>
    </source>
</reference>
<evidence type="ECO:0000313" key="1">
    <source>
        <dbReference type="EMBL" id="CBX92506.1"/>
    </source>
</evidence>
<evidence type="ECO:0000313" key="2">
    <source>
        <dbReference type="Proteomes" id="UP000002668"/>
    </source>
</evidence>
<dbReference type="EMBL" id="FP929094">
    <property type="protein sequence ID" value="CBX92506.1"/>
    <property type="molecule type" value="Genomic_DNA"/>
</dbReference>
<gene>
    <name evidence="1" type="ORF">LEMA_P052120.1</name>
</gene>
<keyword evidence="2" id="KW-1185">Reference proteome</keyword>
<dbReference type="InParanoid" id="E4ZMF7"/>